<keyword evidence="8" id="KW-1185">Reference proteome</keyword>
<dbReference type="OrthoDB" id="6631425at2"/>
<dbReference type="Pfam" id="PF05101">
    <property type="entry name" value="VirB3"/>
    <property type="match status" value="1"/>
</dbReference>
<evidence type="ECO:0000256" key="4">
    <source>
        <dbReference type="ARBA" id="ARBA00023136"/>
    </source>
</evidence>
<gene>
    <name evidence="6" type="ORF">KEBURONENSIS_01751</name>
    <name evidence="7" type="ORF">KEBURONENSIS_01772</name>
</gene>
<dbReference type="EMBL" id="FXUV02000044">
    <property type="protein sequence ID" value="SNB79244.1"/>
    <property type="molecule type" value="Genomic_DNA"/>
</dbReference>
<dbReference type="EMBL" id="FXUV01000038">
    <property type="protein sequence ID" value="SMQ12934.1"/>
    <property type="molecule type" value="Genomic_DNA"/>
</dbReference>
<keyword evidence="3 5" id="KW-1133">Transmembrane helix</keyword>
<evidence type="ECO:0000256" key="5">
    <source>
        <dbReference type="SAM" id="Phobius"/>
    </source>
</evidence>
<accession>A0A238TCG6</accession>
<dbReference type="STRING" id="1522312.GCA_900177895_01582"/>
<comment type="subcellular location">
    <subcellularLocation>
        <location evidence="1">Membrane</location>
    </subcellularLocation>
</comment>
<name>A0A238TCG6_9NEIS</name>
<sequence length="142" mass="16225">MSDYENINTEYATYNALGRQAMIMGVPVVALAMSSFVLVMATMLAMPFLQGRALLILALLIPIFIGLRTVCETDDQALRIYAYEIKWFFRKRNAKIFNNTTTVIPTKYGRQNSDYQRFFQQDIQSAASAFRLTAANLPTRYQ</sequence>
<dbReference type="Proteomes" id="UP000215450">
    <property type="component" value="Unassembled WGS sequence"/>
</dbReference>
<reference evidence="6" key="1">
    <citation type="submission" date="2017-05" db="EMBL/GenBank/DDBJ databases">
        <authorList>
            <person name="Song R."/>
            <person name="Chenine A.L."/>
            <person name="Ruprecht R.M."/>
        </authorList>
    </citation>
    <scope>NUCLEOTIDE SEQUENCE</scope>
    <source>
        <strain evidence="6">Kingella_eburonensis</strain>
    </source>
</reference>
<protein>
    <submittedName>
        <fullName evidence="7">Type IV secretory pathway, VirB3-like protein</fullName>
    </submittedName>
</protein>
<organism evidence="7 8">
    <name type="scientific">Kingella negevensis</name>
    <dbReference type="NCBI Taxonomy" id="1522312"/>
    <lineage>
        <taxon>Bacteria</taxon>
        <taxon>Pseudomonadati</taxon>
        <taxon>Pseudomonadota</taxon>
        <taxon>Betaproteobacteria</taxon>
        <taxon>Neisseriales</taxon>
        <taxon>Neisseriaceae</taxon>
        <taxon>Kingella</taxon>
    </lineage>
</organism>
<evidence type="ECO:0000256" key="2">
    <source>
        <dbReference type="ARBA" id="ARBA00022692"/>
    </source>
</evidence>
<evidence type="ECO:0000256" key="1">
    <source>
        <dbReference type="ARBA" id="ARBA00004370"/>
    </source>
</evidence>
<keyword evidence="2 5" id="KW-0812">Transmembrane</keyword>
<evidence type="ECO:0000313" key="6">
    <source>
        <dbReference type="EMBL" id="SMQ12934.1"/>
    </source>
</evidence>
<feature type="transmembrane region" description="Helical" evidence="5">
    <location>
        <begin position="52"/>
        <end position="71"/>
    </location>
</feature>
<dbReference type="GO" id="GO:0016020">
    <property type="term" value="C:membrane"/>
    <property type="evidence" value="ECO:0007669"/>
    <property type="project" value="UniProtKB-SubCell"/>
</dbReference>
<reference evidence="7 8" key="2">
    <citation type="submission" date="2017-06" db="EMBL/GenBank/DDBJ databases">
        <authorList>
            <person name="Kim H.J."/>
            <person name="Triplett B.A."/>
        </authorList>
    </citation>
    <scope>NUCLEOTIDE SEQUENCE [LARGE SCALE GENOMIC DNA]</scope>
    <source>
        <strain evidence="7">Kingella_eburonensis</strain>
    </source>
</reference>
<proteinExistence type="predicted"/>
<keyword evidence="4 5" id="KW-0472">Membrane</keyword>
<feature type="transmembrane region" description="Helical" evidence="5">
    <location>
        <begin position="21"/>
        <end position="46"/>
    </location>
</feature>
<dbReference type="AlphaFoldDB" id="A0A238TCG6"/>
<evidence type="ECO:0000313" key="8">
    <source>
        <dbReference type="Proteomes" id="UP000215450"/>
    </source>
</evidence>
<dbReference type="InterPro" id="IPR007792">
    <property type="entry name" value="T4SS_VirB3/TrbD/AvhB"/>
</dbReference>
<evidence type="ECO:0000256" key="3">
    <source>
        <dbReference type="ARBA" id="ARBA00022989"/>
    </source>
</evidence>
<evidence type="ECO:0000313" key="7">
    <source>
        <dbReference type="EMBL" id="SNB79244.1"/>
    </source>
</evidence>
<dbReference type="RefSeq" id="WP_095063011.1">
    <property type="nucleotide sequence ID" value="NZ_CP123447.1"/>
</dbReference>